<dbReference type="EC" id="2.5.1.75" evidence="10"/>
<dbReference type="InterPro" id="IPR000488">
    <property type="entry name" value="Death_dom"/>
</dbReference>
<keyword evidence="4 10" id="KW-0808">Transferase</keyword>
<dbReference type="Gene3D" id="1.10.20.140">
    <property type="match status" value="1"/>
</dbReference>
<reference evidence="15 16" key="1">
    <citation type="submission" date="2023-08" db="EMBL/GenBank/DDBJ databases">
        <title>Pleionea litopenaei sp. nov., isolated from stomach of juvenile Litopenaeus vannamei.</title>
        <authorList>
            <person name="Rho A.M."/>
            <person name="Hwang C.Y."/>
        </authorList>
    </citation>
    <scope>NUCLEOTIDE SEQUENCE [LARGE SCALE GENOMIC DNA]</scope>
    <source>
        <strain evidence="15 16">HL-JVS1</strain>
    </source>
</reference>
<comment type="caution">
    <text evidence="10">Lacks conserved residue(s) required for the propagation of feature annotation.</text>
</comment>
<evidence type="ECO:0000313" key="15">
    <source>
        <dbReference type="EMBL" id="WMS88989.1"/>
    </source>
</evidence>
<dbReference type="GO" id="GO:0052381">
    <property type="term" value="F:tRNA dimethylallyltransferase activity"/>
    <property type="evidence" value="ECO:0007669"/>
    <property type="project" value="UniProtKB-UniRule"/>
</dbReference>
<comment type="function">
    <text evidence="2 10 12">Catalyzes the transfer of a dimethylallyl group onto the adenine at position 37 in tRNAs that read codons beginning with uridine, leading to the formation of N6-(dimethylallyl)adenosine (i(6)A).</text>
</comment>
<feature type="region of interest" description="Interaction with substrate tRNA" evidence="10">
    <location>
        <begin position="248"/>
        <end position="253"/>
    </location>
</feature>
<dbReference type="KEGG" id="plei:Q9312_08750"/>
<name>A0AA51X8J1_9GAMM</name>
<evidence type="ECO:0000256" key="12">
    <source>
        <dbReference type="RuleBase" id="RU003784"/>
    </source>
</evidence>
<organism evidence="15 16">
    <name type="scientific">Pleionea litopenaei</name>
    <dbReference type="NCBI Taxonomy" id="3070815"/>
    <lineage>
        <taxon>Bacteria</taxon>
        <taxon>Pseudomonadati</taxon>
        <taxon>Pseudomonadota</taxon>
        <taxon>Gammaproteobacteria</taxon>
        <taxon>Oceanospirillales</taxon>
        <taxon>Pleioneaceae</taxon>
        <taxon>Pleionea</taxon>
    </lineage>
</organism>
<dbReference type="EMBL" id="CP133548">
    <property type="protein sequence ID" value="WMS88989.1"/>
    <property type="molecule type" value="Genomic_DNA"/>
</dbReference>
<evidence type="ECO:0000256" key="5">
    <source>
        <dbReference type="ARBA" id="ARBA00022694"/>
    </source>
</evidence>
<feature type="region of interest" description="Interaction with substrate tRNA" evidence="10">
    <location>
        <begin position="166"/>
        <end position="170"/>
    </location>
</feature>
<keyword evidence="7 10" id="KW-0067">ATP-binding</keyword>
<dbReference type="InterPro" id="IPR039657">
    <property type="entry name" value="Dimethylallyltransferase"/>
</dbReference>
<keyword evidence="16" id="KW-1185">Reference proteome</keyword>
<dbReference type="HAMAP" id="MF_00185">
    <property type="entry name" value="IPP_trans"/>
    <property type="match status" value="1"/>
</dbReference>
<evidence type="ECO:0000259" key="14">
    <source>
        <dbReference type="PROSITE" id="PS50017"/>
    </source>
</evidence>
<keyword evidence="8 10" id="KW-0460">Magnesium</keyword>
<sequence>MTLPKASRELPIVSIMGPTASGKTDLSIGLAQAIDGEIISVDSALIYRGMDIGTAKPTKEEQAGIPHHLLDICDPAESYSAADFLADTFRLIDDIKARGRSPILAGGTMLYFKALVAGLADLPATDEQVRQQVQQRIREHGIEQLHAYLATFDPKTAERLHATDTQRVSRAVEVYLMSGKPLSQYHAEQEQYSFPYPLLQVAIAPTERDVLHQRIEKRFDQMLAAGFEEEVRKLYERGDLTLEHPSIRCVGYRQMWQYLSGELSLEEARFRGIVATRQLAKRQFTWLRSWEGVEWMDSLAANNCHKLLKKMGNISI</sequence>
<dbReference type="Proteomes" id="UP001239782">
    <property type="component" value="Chromosome"/>
</dbReference>
<dbReference type="Gene3D" id="3.40.50.300">
    <property type="entry name" value="P-loop containing nucleotide triphosphate hydrolases"/>
    <property type="match status" value="1"/>
</dbReference>
<keyword evidence="5 10" id="KW-0819">tRNA processing</keyword>
<dbReference type="FunFam" id="1.10.20.140:FF:000001">
    <property type="entry name" value="tRNA dimethylallyltransferase"/>
    <property type="match status" value="1"/>
</dbReference>
<evidence type="ECO:0000256" key="1">
    <source>
        <dbReference type="ARBA" id="ARBA00001946"/>
    </source>
</evidence>
<keyword evidence="6 10" id="KW-0547">Nucleotide-binding</keyword>
<evidence type="ECO:0000256" key="4">
    <source>
        <dbReference type="ARBA" id="ARBA00022679"/>
    </source>
</evidence>
<feature type="site" description="Interaction with substrate tRNA" evidence="10">
    <location>
        <position position="108"/>
    </location>
</feature>
<dbReference type="Pfam" id="PF01715">
    <property type="entry name" value="IPPT"/>
    <property type="match status" value="1"/>
</dbReference>
<evidence type="ECO:0000256" key="11">
    <source>
        <dbReference type="RuleBase" id="RU003783"/>
    </source>
</evidence>
<dbReference type="NCBIfam" id="TIGR00174">
    <property type="entry name" value="miaA"/>
    <property type="match status" value="1"/>
</dbReference>
<dbReference type="SUPFAM" id="SSF52540">
    <property type="entry name" value="P-loop containing nucleoside triphosphate hydrolases"/>
    <property type="match status" value="1"/>
</dbReference>
<dbReference type="PANTHER" id="PTHR11088:SF60">
    <property type="entry name" value="TRNA DIMETHYLALLYLTRANSFERASE"/>
    <property type="match status" value="1"/>
</dbReference>
<dbReference type="PROSITE" id="PS50017">
    <property type="entry name" value="DEATH_DOMAIN"/>
    <property type="match status" value="1"/>
</dbReference>
<feature type="region of interest" description="Interaction with substrate tRNA" evidence="10">
    <location>
        <begin position="42"/>
        <end position="45"/>
    </location>
</feature>
<evidence type="ECO:0000256" key="6">
    <source>
        <dbReference type="ARBA" id="ARBA00022741"/>
    </source>
</evidence>
<comment type="catalytic activity">
    <reaction evidence="9 10 11">
        <text>adenosine(37) in tRNA + dimethylallyl diphosphate = N(6)-dimethylallyladenosine(37) in tRNA + diphosphate</text>
        <dbReference type="Rhea" id="RHEA:26482"/>
        <dbReference type="Rhea" id="RHEA-COMP:10162"/>
        <dbReference type="Rhea" id="RHEA-COMP:10375"/>
        <dbReference type="ChEBI" id="CHEBI:33019"/>
        <dbReference type="ChEBI" id="CHEBI:57623"/>
        <dbReference type="ChEBI" id="CHEBI:74411"/>
        <dbReference type="ChEBI" id="CHEBI:74415"/>
        <dbReference type="EC" id="2.5.1.75"/>
    </reaction>
</comment>
<proteinExistence type="inferred from homology"/>
<comment type="subunit">
    <text evidence="10">Monomer.</text>
</comment>
<evidence type="ECO:0000256" key="7">
    <source>
        <dbReference type="ARBA" id="ARBA00022840"/>
    </source>
</evidence>
<evidence type="ECO:0000256" key="9">
    <source>
        <dbReference type="ARBA" id="ARBA00049563"/>
    </source>
</evidence>
<evidence type="ECO:0000313" key="16">
    <source>
        <dbReference type="Proteomes" id="UP001239782"/>
    </source>
</evidence>
<evidence type="ECO:0000256" key="8">
    <source>
        <dbReference type="ARBA" id="ARBA00022842"/>
    </source>
</evidence>
<dbReference type="InterPro" id="IPR018022">
    <property type="entry name" value="IPT"/>
</dbReference>
<dbReference type="PANTHER" id="PTHR11088">
    <property type="entry name" value="TRNA DIMETHYLALLYLTRANSFERASE"/>
    <property type="match status" value="1"/>
</dbReference>
<comment type="cofactor">
    <cofactor evidence="1 10">
        <name>Mg(2+)</name>
        <dbReference type="ChEBI" id="CHEBI:18420"/>
    </cofactor>
</comment>
<dbReference type="RefSeq" id="WP_309204218.1">
    <property type="nucleotide sequence ID" value="NZ_CP133548.1"/>
</dbReference>
<dbReference type="InterPro" id="IPR027417">
    <property type="entry name" value="P-loop_NTPase"/>
</dbReference>
<feature type="binding site" evidence="10">
    <location>
        <begin position="17"/>
        <end position="24"/>
    </location>
    <ligand>
        <name>ATP</name>
        <dbReference type="ChEBI" id="CHEBI:30616"/>
    </ligand>
</feature>
<comment type="similarity">
    <text evidence="3 10 13">Belongs to the IPP transferase family.</text>
</comment>
<evidence type="ECO:0000256" key="10">
    <source>
        <dbReference type="HAMAP-Rule" id="MF_00185"/>
    </source>
</evidence>
<dbReference type="GO" id="GO:0005524">
    <property type="term" value="F:ATP binding"/>
    <property type="evidence" value="ECO:0007669"/>
    <property type="project" value="UniProtKB-UniRule"/>
</dbReference>
<feature type="binding site" evidence="10">
    <location>
        <begin position="19"/>
        <end position="24"/>
    </location>
    <ligand>
        <name>substrate</name>
    </ligand>
</feature>
<feature type="site" description="Interaction with substrate tRNA" evidence="10">
    <location>
        <position position="130"/>
    </location>
</feature>
<dbReference type="GO" id="GO:0006400">
    <property type="term" value="P:tRNA modification"/>
    <property type="evidence" value="ECO:0007669"/>
    <property type="project" value="TreeGrafter"/>
</dbReference>
<dbReference type="GO" id="GO:0007165">
    <property type="term" value="P:signal transduction"/>
    <property type="evidence" value="ECO:0007669"/>
    <property type="project" value="InterPro"/>
</dbReference>
<accession>A0AA51X8J1</accession>
<evidence type="ECO:0000256" key="13">
    <source>
        <dbReference type="RuleBase" id="RU003785"/>
    </source>
</evidence>
<protein>
    <recommendedName>
        <fullName evidence="10">tRNA dimethylallyltransferase</fullName>
        <ecNumber evidence="10">2.5.1.75</ecNumber>
    </recommendedName>
    <alternativeName>
        <fullName evidence="10">Dimethylallyl diphosphate:tRNA dimethylallyltransferase</fullName>
        <shortName evidence="10">DMAPP:tRNA dimethylallyltransferase</shortName>
        <shortName evidence="10">DMATase</shortName>
    </alternativeName>
    <alternativeName>
        <fullName evidence="10">Isopentenyl-diphosphate:tRNA isopentenyltransferase</fullName>
        <shortName evidence="10">IPP transferase</shortName>
        <shortName evidence="10">IPPT</shortName>
        <shortName evidence="10">IPTase</shortName>
    </alternativeName>
</protein>
<dbReference type="AlphaFoldDB" id="A0AA51X8J1"/>
<evidence type="ECO:0000256" key="2">
    <source>
        <dbReference type="ARBA" id="ARBA00003213"/>
    </source>
</evidence>
<evidence type="ECO:0000256" key="3">
    <source>
        <dbReference type="ARBA" id="ARBA00005842"/>
    </source>
</evidence>
<gene>
    <name evidence="10 15" type="primary">miaA</name>
    <name evidence="15" type="ORF">Q9312_08750</name>
</gene>
<feature type="domain" description="Death" evidence="14">
    <location>
        <begin position="256"/>
        <end position="316"/>
    </location>
</feature>